<evidence type="ECO:0000313" key="12">
    <source>
        <dbReference type="EMBL" id="MBM7571532.1"/>
    </source>
</evidence>
<gene>
    <name evidence="12" type="ORF">JOC48_002028</name>
</gene>
<evidence type="ECO:0000256" key="6">
    <source>
        <dbReference type="ARBA" id="ARBA00022927"/>
    </source>
</evidence>
<feature type="transmembrane region" description="Helical" evidence="10">
    <location>
        <begin position="218"/>
        <end position="236"/>
    </location>
</feature>
<feature type="transmembrane region" description="Helical" evidence="10">
    <location>
        <begin position="345"/>
        <end position="368"/>
    </location>
</feature>
<dbReference type="CDD" id="cd06261">
    <property type="entry name" value="TM_PBP2"/>
    <property type="match status" value="1"/>
</dbReference>
<evidence type="ECO:0000256" key="1">
    <source>
        <dbReference type="ARBA" id="ARBA00004651"/>
    </source>
</evidence>
<organism evidence="12 13">
    <name type="scientific">Aquibacillus albus</name>
    <dbReference type="NCBI Taxonomy" id="1168171"/>
    <lineage>
        <taxon>Bacteria</taxon>
        <taxon>Bacillati</taxon>
        <taxon>Bacillota</taxon>
        <taxon>Bacilli</taxon>
        <taxon>Bacillales</taxon>
        <taxon>Bacillaceae</taxon>
        <taxon>Aquibacillus</taxon>
    </lineage>
</organism>
<keyword evidence="8 10" id="KW-0472">Membrane</keyword>
<sequence length="381" mass="42598">MDKEKLNKDLFVPANRKEDTSEEIRRPSLSYWQDAWIRLRKNKGAIFGIIVLFMIAVLSFAGPHINKYGLDDQDLGLSKMPPRVQGLENIDWLRLNGTKSADLTAATVEEAQEKALARFTQTDFEYITFDVKNEGNGQEDSARVIAYFYIYDAKAVDEYFWFGTDTLGRDLFTRVWYGTQISMLIAFIAAIIDMVIGVAYGGISAYYGGRVDNVMQRIIEILVGIPNLVIVILMIMILDPGIISIIIALTITGWVGMARIVRGQVLKLKNQEFVLASRTLGSSNTRILAKHLIPNTLGMIIINTMFTIPSAIFFEAFLSFIGLGLQPPEASLGTLINDGFKSLQINPHIMIFPAIVMSLIMIGFNILADGLRDALDPKMRE</sequence>
<feature type="transmembrane region" description="Helical" evidence="10">
    <location>
        <begin position="300"/>
        <end position="325"/>
    </location>
</feature>
<dbReference type="NCBIfam" id="NF045475">
    <property type="entry name" value="Opp3C"/>
    <property type="match status" value="1"/>
</dbReference>
<evidence type="ECO:0000256" key="3">
    <source>
        <dbReference type="ARBA" id="ARBA00022475"/>
    </source>
</evidence>
<name>A0ABS2N067_9BACI</name>
<keyword evidence="7 10" id="KW-1133">Transmembrane helix</keyword>
<evidence type="ECO:0000256" key="2">
    <source>
        <dbReference type="ARBA" id="ARBA00022448"/>
    </source>
</evidence>
<evidence type="ECO:0000256" key="9">
    <source>
        <dbReference type="ARBA" id="ARBA00024202"/>
    </source>
</evidence>
<evidence type="ECO:0000256" key="8">
    <source>
        <dbReference type="ARBA" id="ARBA00023136"/>
    </source>
</evidence>
<keyword evidence="3" id="KW-1003">Cell membrane</keyword>
<proteinExistence type="inferred from homology"/>
<feature type="domain" description="ABC transmembrane type-1" evidence="11">
    <location>
        <begin position="179"/>
        <end position="368"/>
    </location>
</feature>
<dbReference type="Pfam" id="PF00528">
    <property type="entry name" value="BPD_transp_1"/>
    <property type="match status" value="1"/>
</dbReference>
<dbReference type="SUPFAM" id="SSF161098">
    <property type="entry name" value="MetI-like"/>
    <property type="match status" value="1"/>
</dbReference>
<dbReference type="InterPro" id="IPR035906">
    <property type="entry name" value="MetI-like_sf"/>
</dbReference>
<dbReference type="EMBL" id="JAFBDR010000009">
    <property type="protein sequence ID" value="MBM7571532.1"/>
    <property type="molecule type" value="Genomic_DNA"/>
</dbReference>
<evidence type="ECO:0000256" key="4">
    <source>
        <dbReference type="ARBA" id="ARBA00022692"/>
    </source>
</evidence>
<dbReference type="PANTHER" id="PTHR43386">
    <property type="entry name" value="OLIGOPEPTIDE TRANSPORT SYSTEM PERMEASE PROTEIN APPC"/>
    <property type="match status" value="1"/>
</dbReference>
<dbReference type="PROSITE" id="PS50928">
    <property type="entry name" value="ABC_TM1"/>
    <property type="match status" value="1"/>
</dbReference>
<keyword evidence="4 10" id="KW-0812">Transmembrane</keyword>
<dbReference type="Pfam" id="PF12911">
    <property type="entry name" value="OppC_N"/>
    <property type="match status" value="1"/>
</dbReference>
<comment type="similarity">
    <text evidence="9">Belongs to the binding-protein-dependent transport system permease family. OppBC subfamily.</text>
</comment>
<dbReference type="Proteomes" id="UP001296943">
    <property type="component" value="Unassembled WGS sequence"/>
</dbReference>
<feature type="transmembrane region" description="Helical" evidence="10">
    <location>
        <begin position="181"/>
        <end position="206"/>
    </location>
</feature>
<feature type="transmembrane region" description="Helical" evidence="10">
    <location>
        <begin position="45"/>
        <end position="65"/>
    </location>
</feature>
<feature type="transmembrane region" description="Helical" evidence="10">
    <location>
        <begin position="242"/>
        <end position="261"/>
    </location>
</feature>
<dbReference type="InterPro" id="IPR000515">
    <property type="entry name" value="MetI-like"/>
</dbReference>
<evidence type="ECO:0000256" key="5">
    <source>
        <dbReference type="ARBA" id="ARBA00022856"/>
    </source>
</evidence>
<keyword evidence="6" id="KW-0653">Protein transport</keyword>
<keyword evidence="2 10" id="KW-0813">Transport</keyword>
<dbReference type="RefSeq" id="WP_204499220.1">
    <property type="nucleotide sequence ID" value="NZ_JAFBDR010000009.1"/>
</dbReference>
<dbReference type="InterPro" id="IPR050366">
    <property type="entry name" value="BP-dependent_transpt_permease"/>
</dbReference>
<reference evidence="12 13" key="1">
    <citation type="submission" date="2021-01" db="EMBL/GenBank/DDBJ databases">
        <title>Genomic Encyclopedia of Type Strains, Phase IV (KMG-IV): sequencing the most valuable type-strain genomes for metagenomic binning, comparative biology and taxonomic classification.</title>
        <authorList>
            <person name="Goeker M."/>
        </authorList>
    </citation>
    <scope>NUCLEOTIDE SEQUENCE [LARGE SCALE GENOMIC DNA]</scope>
    <source>
        <strain evidence="12 13">DSM 23711</strain>
    </source>
</reference>
<dbReference type="Gene3D" id="1.10.3720.10">
    <property type="entry name" value="MetI-like"/>
    <property type="match status" value="1"/>
</dbReference>
<comment type="caution">
    <text evidence="12">The sequence shown here is derived from an EMBL/GenBank/DDBJ whole genome shotgun (WGS) entry which is preliminary data.</text>
</comment>
<comment type="subcellular location">
    <subcellularLocation>
        <location evidence="1 10">Cell membrane</location>
        <topology evidence="1 10">Multi-pass membrane protein</topology>
    </subcellularLocation>
</comment>
<evidence type="ECO:0000256" key="7">
    <source>
        <dbReference type="ARBA" id="ARBA00022989"/>
    </source>
</evidence>
<keyword evidence="5" id="KW-0571">Peptide transport</keyword>
<protein>
    <submittedName>
        <fullName evidence="12">Oligopeptide transport system permease protein</fullName>
    </submittedName>
</protein>
<keyword evidence="13" id="KW-1185">Reference proteome</keyword>
<evidence type="ECO:0000313" key="13">
    <source>
        <dbReference type="Proteomes" id="UP001296943"/>
    </source>
</evidence>
<accession>A0ABS2N067</accession>
<dbReference type="InterPro" id="IPR025966">
    <property type="entry name" value="OppC_N"/>
</dbReference>
<evidence type="ECO:0000256" key="10">
    <source>
        <dbReference type="RuleBase" id="RU363032"/>
    </source>
</evidence>
<evidence type="ECO:0000259" key="11">
    <source>
        <dbReference type="PROSITE" id="PS50928"/>
    </source>
</evidence>
<dbReference type="PANTHER" id="PTHR43386:SF24">
    <property type="entry name" value="OLIGOPEPTIDE TRANSPORT SYSTEM PERMEASE PROTEIN AMID"/>
    <property type="match status" value="1"/>
</dbReference>